<feature type="domain" description="Histidine kinase" evidence="7">
    <location>
        <begin position="555"/>
        <end position="747"/>
    </location>
</feature>
<evidence type="ECO:0000313" key="9">
    <source>
        <dbReference type="Proteomes" id="UP000198785"/>
    </source>
</evidence>
<keyword evidence="6" id="KW-0732">Signal</keyword>
<dbReference type="AlphaFoldDB" id="A0A1I6QDD0"/>
<keyword evidence="5" id="KW-1133">Transmembrane helix</keyword>
<accession>A0A1I6QDD0</accession>
<evidence type="ECO:0000259" key="7">
    <source>
        <dbReference type="PROSITE" id="PS50109"/>
    </source>
</evidence>
<gene>
    <name evidence="8" type="ORF">SAMN05660206_102284</name>
</gene>
<dbReference type="PROSITE" id="PS50109">
    <property type="entry name" value="HIS_KIN"/>
    <property type="match status" value="1"/>
</dbReference>
<dbReference type="InterPro" id="IPR011712">
    <property type="entry name" value="Sig_transdc_His_kin_sub3_dim/P"/>
</dbReference>
<dbReference type="OrthoDB" id="9778366at2"/>
<feature type="chain" id="PRO_5011711244" evidence="6">
    <location>
        <begin position="27"/>
        <end position="749"/>
    </location>
</feature>
<name>A0A1I6QDD0_9SPHI</name>
<evidence type="ECO:0000256" key="3">
    <source>
        <dbReference type="ARBA" id="ARBA00023012"/>
    </source>
</evidence>
<dbReference type="InterPro" id="IPR005467">
    <property type="entry name" value="His_kinase_dom"/>
</dbReference>
<feature type="coiled-coil region" evidence="4">
    <location>
        <begin position="400"/>
        <end position="471"/>
    </location>
</feature>
<dbReference type="Pfam" id="PF02518">
    <property type="entry name" value="HATPase_c"/>
    <property type="match status" value="1"/>
</dbReference>
<keyword evidence="5" id="KW-0472">Membrane</keyword>
<dbReference type="Pfam" id="PF07730">
    <property type="entry name" value="HisKA_3"/>
    <property type="match status" value="1"/>
</dbReference>
<keyword evidence="9" id="KW-1185">Reference proteome</keyword>
<dbReference type="STRING" id="683125.SAMN05660206_102284"/>
<dbReference type="PANTHER" id="PTHR24421">
    <property type="entry name" value="NITRATE/NITRITE SENSOR PROTEIN NARX-RELATED"/>
    <property type="match status" value="1"/>
</dbReference>
<evidence type="ECO:0000313" key="8">
    <source>
        <dbReference type="EMBL" id="SFS50477.1"/>
    </source>
</evidence>
<dbReference type="InterPro" id="IPR003594">
    <property type="entry name" value="HATPase_dom"/>
</dbReference>
<reference evidence="8 9" key="1">
    <citation type="submission" date="2016-10" db="EMBL/GenBank/DDBJ databases">
        <authorList>
            <person name="de Groot N.N."/>
        </authorList>
    </citation>
    <scope>NUCLEOTIDE SEQUENCE [LARGE SCALE GENOMIC DNA]</scope>
    <source>
        <strain evidence="8 9">DSM 22789</strain>
    </source>
</reference>
<dbReference type="PANTHER" id="PTHR24421:SF55">
    <property type="entry name" value="SENSOR HISTIDINE KINASE YDFH"/>
    <property type="match status" value="1"/>
</dbReference>
<dbReference type="InterPro" id="IPR011990">
    <property type="entry name" value="TPR-like_helical_dom_sf"/>
</dbReference>
<keyword evidence="3" id="KW-0902">Two-component regulatory system</keyword>
<dbReference type="Proteomes" id="UP000198785">
    <property type="component" value="Unassembled WGS sequence"/>
</dbReference>
<protein>
    <submittedName>
        <fullName evidence="8">Histidine kinase-, DNA gyrase B-, and HSP90-like ATPase</fullName>
    </submittedName>
</protein>
<dbReference type="GO" id="GO:0016020">
    <property type="term" value="C:membrane"/>
    <property type="evidence" value="ECO:0007669"/>
    <property type="project" value="InterPro"/>
</dbReference>
<keyword evidence="5" id="KW-0812">Transmembrane</keyword>
<evidence type="ECO:0000256" key="6">
    <source>
        <dbReference type="SAM" id="SignalP"/>
    </source>
</evidence>
<dbReference type="Gene3D" id="1.20.5.1930">
    <property type="match status" value="1"/>
</dbReference>
<feature type="transmembrane region" description="Helical" evidence="5">
    <location>
        <begin position="492"/>
        <end position="512"/>
    </location>
</feature>
<feature type="signal peptide" evidence="6">
    <location>
        <begin position="1"/>
        <end position="26"/>
    </location>
</feature>
<dbReference type="SMART" id="SM00387">
    <property type="entry name" value="HATPase_c"/>
    <property type="match status" value="1"/>
</dbReference>
<evidence type="ECO:0000256" key="2">
    <source>
        <dbReference type="ARBA" id="ARBA00022777"/>
    </source>
</evidence>
<dbReference type="EMBL" id="FOZZ01000002">
    <property type="protein sequence ID" value="SFS50477.1"/>
    <property type="molecule type" value="Genomic_DNA"/>
</dbReference>
<dbReference type="RefSeq" id="WP_093363822.1">
    <property type="nucleotide sequence ID" value="NZ_FOZZ01000002.1"/>
</dbReference>
<keyword evidence="1" id="KW-0808">Transferase</keyword>
<dbReference type="GO" id="GO:0000155">
    <property type="term" value="F:phosphorelay sensor kinase activity"/>
    <property type="evidence" value="ECO:0007669"/>
    <property type="project" value="InterPro"/>
</dbReference>
<keyword evidence="4" id="KW-0175">Coiled coil</keyword>
<dbReference type="CDD" id="cd16917">
    <property type="entry name" value="HATPase_UhpB-NarQ-NarX-like"/>
    <property type="match status" value="1"/>
</dbReference>
<evidence type="ECO:0000256" key="4">
    <source>
        <dbReference type="SAM" id="Coils"/>
    </source>
</evidence>
<evidence type="ECO:0000256" key="5">
    <source>
        <dbReference type="SAM" id="Phobius"/>
    </source>
</evidence>
<keyword evidence="2 8" id="KW-0418">Kinase</keyword>
<sequence length="749" mass="87681">MKNKGFIKYLLLSVLWFSLCLPTSYAQEVLYNLQQQYNRLSAKDTERFWVAGKYVQALFFNQQQEKASQILNENILRAQQEKDGQYAAYLYAIKAMNNRINDEITASQQNMAHARQYTLKSQSQEIKGYVTYAEGWLQVRNSNEAEAVRSFLRAIDLYDSSPNSPTLFARKSSVYKELTSIYANWDDYELQEKYSKLSLDLAIRQNDPLAIFDAYMLMGYLHEQHYLHDQQQIDSRAMSEKYYLQAIDTYNKNKQRMPIPSNLSYVASNLANLYFRFYPENYRDKVQYYAELAKKQGLETEQYSHVATAYGIMSEMALEKQDLAQAKAYLLAALVEINKESVSDPRIQMNIYESLARIAEAENNLGEAIRYYKEYMHLFSVIYDQEKLDLGKRLESQFEKERQQQQLKTMQLEADKKEQQLSLMRSLGIQQQQELENLKLHEENQRKQLELTQLESEKRAQELKLSRLETQNRAQDILNYQKELNYKEKINGYYIILILVFAIMLLLLLYAYKQRAKRMQQQQVLHQLAMEQEKQNSKISTLTALLEGQEQERGRLARDLHDGLGGLLSGTKMRLSHLHEKVNQSAKQEMSQSIEQVDMAVDELRRVAHNLMPDLLYKYGLEEALQDYASRMSNERLEVDVQFLHYHHPLPSEEQLLIYRIIQELVNNAIKHAEASQIIVQMAEEEQEYTLTVEDDGKGFNPKDKQLQKSAGLHNIQSRIDFLKGDLHIHSEPGLGTSMEIRFPKQKTK</sequence>
<dbReference type="GO" id="GO:0046983">
    <property type="term" value="F:protein dimerization activity"/>
    <property type="evidence" value="ECO:0007669"/>
    <property type="project" value="InterPro"/>
</dbReference>
<evidence type="ECO:0000256" key="1">
    <source>
        <dbReference type="ARBA" id="ARBA00022679"/>
    </source>
</evidence>
<proteinExistence type="predicted"/>
<dbReference type="Gene3D" id="1.25.40.10">
    <property type="entry name" value="Tetratricopeptide repeat domain"/>
    <property type="match status" value="1"/>
</dbReference>
<dbReference type="Gene3D" id="3.30.565.10">
    <property type="entry name" value="Histidine kinase-like ATPase, C-terminal domain"/>
    <property type="match status" value="1"/>
</dbReference>
<organism evidence="8 9">
    <name type="scientific">Sphingobacterium wenxiniae</name>
    <dbReference type="NCBI Taxonomy" id="683125"/>
    <lineage>
        <taxon>Bacteria</taxon>
        <taxon>Pseudomonadati</taxon>
        <taxon>Bacteroidota</taxon>
        <taxon>Sphingobacteriia</taxon>
        <taxon>Sphingobacteriales</taxon>
        <taxon>Sphingobacteriaceae</taxon>
        <taxon>Sphingobacterium</taxon>
    </lineage>
</organism>
<dbReference type="SUPFAM" id="SSF55874">
    <property type="entry name" value="ATPase domain of HSP90 chaperone/DNA topoisomerase II/histidine kinase"/>
    <property type="match status" value="1"/>
</dbReference>
<dbReference type="InterPro" id="IPR050482">
    <property type="entry name" value="Sensor_HK_TwoCompSys"/>
</dbReference>
<dbReference type="InterPro" id="IPR036890">
    <property type="entry name" value="HATPase_C_sf"/>
</dbReference>